<dbReference type="Gene3D" id="3.40.50.720">
    <property type="entry name" value="NAD(P)-binding Rossmann-like Domain"/>
    <property type="match status" value="1"/>
</dbReference>
<reference evidence="16" key="1">
    <citation type="submission" date="2021-01" db="EMBL/GenBank/DDBJ databases">
        <authorList>
            <person name="Kaushik A."/>
        </authorList>
    </citation>
    <scope>NUCLEOTIDE SEQUENCE</scope>
    <source>
        <strain evidence="16">AG1-1C</strain>
    </source>
</reference>
<dbReference type="SMART" id="SM00317">
    <property type="entry name" value="SET"/>
    <property type="match status" value="1"/>
</dbReference>
<evidence type="ECO:0000256" key="13">
    <source>
        <dbReference type="ARBA" id="ARBA00047571"/>
    </source>
</evidence>
<dbReference type="EMBL" id="CAJMWS010000152">
    <property type="protein sequence ID" value="CAE6372301.1"/>
    <property type="molecule type" value="Genomic_DNA"/>
</dbReference>
<keyword evidence="10" id="KW-0156">Chromatin regulator</keyword>
<keyword evidence="6" id="KW-0158">Chromosome</keyword>
<dbReference type="InterPro" id="IPR055170">
    <property type="entry name" value="GFO_IDH_MocA-like_dom"/>
</dbReference>
<dbReference type="GO" id="GO:0048188">
    <property type="term" value="C:Set1C/COMPASS complex"/>
    <property type="evidence" value="ECO:0007669"/>
    <property type="project" value="TreeGrafter"/>
</dbReference>
<evidence type="ECO:0000256" key="12">
    <source>
        <dbReference type="ARBA" id="ARBA00030093"/>
    </source>
</evidence>
<dbReference type="SMART" id="SM01291">
    <property type="entry name" value="N-SET"/>
    <property type="match status" value="1"/>
</dbReference>
<dbReference type="SUPFAM" id="SSF82199">
    <property type="entry name" value="SET domain"/>
    <property type="match status" value="1"/>
</dbReference>
<dbReference type="Gene3D" id="2.170.270.10">
    <property type="entry name" value="SET domain"/>
    <property type="match status" value="1"/>
</dbReference>
<evidence type="ECO:0000256" key="10">
    <source>
        <dbReference type="ARBA" id="ARBA00022853"/>
    </source>
</evidence>
<dbReference type="GO" id="GO:0000166">
    <property type="term" value="F:nucleotide binding"/>
    <property type="evidence" value="ECO:0007669"/>
    <property type="project" value="InterPro"/>
</dbReference>
<feature type="compositionally biased region" description="Low complexity" evidence="14">
    <location>
        <begin position="716"/>
        <end position="728"/>
    </location>
</feature>
<dbReference type="Gene3D" id="3.30.70.330">
    <property type="match status" value="1"/>
</dbReference>
<dbReference type="InterPro" id="IPR024636">
    <property type="entry name" value="SET_assoc"/>
</dbReference>
<feature type="compositionally biased region" description="Basic and acidic residues" evidence="14">
    <location>
        <begin position="107"/>
        <end position="125"/>
    </location>
</feature>
<evidence type="ECO:0000313" key="16">
    <source>
        <dbReference type="EMBL" id="CAE6372301.1"/>
    </source>
</evidence>
<feature type="compositionally biased region" description="Polar residues" evidence="14">
    <location>
        <begin position="359"/>
        <end position="370"/>
    </location>
</feature>
<dbReference type="Pfam" id="PF11767">
    <property type="entry name" value="SET_assoc"/>
    <property type="match status" value="1"/>
</dbReference>
<evidence type="ECO:0000256" key="4">
    <source>
        <dbReference type="ARBA" id="ARBA00012182"/>
    </source>
</evidence>
<keyword evidence="7" id="KW-0489">Methyltransferase</keyword>
<feature type="region of interest" description="Disordered" evidence="14">
    <location>
        <begin position="546"/>
        <end position="583"/>
    </location>
</feature>
<feature type="compositionally biased region" description="Low complexity" evidence="14">
    <location>
        <begin position="332"/>
        <end position="350"/>
    </location>
</feature>
<feature type="region of interest" description="Disordered" evidence="14">
    <location>
        <begin position="261"/>
        <end position="370"/>
    </location>
</feature>
<sequence>MSWNGLDANGVETYNSQNSSSKTTVDPRRHAPSVFKHHALTPGATCIAPPPTTSASAHHGNPLPWPPPKDPSVRDYKLIYDPFTGRRSENGREILYRYNGQVGAGEDPIRVRDPRRDLSERNREGRGKARLRTLFYLLEYEYDDNSYGPPPPPPPRGICVSGLSPFTAAGFVKRHFSSYGTIEDFVSQVDKANGSSLGLFWIKYSDQDEDGHKSAQRALQNEDGRKIGSGNAAQPATIVFDADGQVCRGLYQDEMERRRKAWEENRRGNKASAAAASTSHSPLNDMPPLPPAPPPIPGLPSRPPPPSSGPVVGSDRTSLATSMRPPNPPKPKSNSSSTSTSRNNSSLRPNHTPAVPSPLHSTSPLSNSSPKVNAIEKLKSVPPTPAQPVDEEENHRDTLRLLALNGNDYIQIEKSSLPDESKAVEMEIRKFFGGYKVDRVMRDIHGWYISFDVSTDARRALGALDDKTIAGRQVIITVHPAPSIATLATTSSRPRGDVKEWSEIEFIQEARKIIMRDLLSVFAKDLRERVARPKTWKLVDEALEAHRTSEDKEKDADDLPPSTTESLTSGATTGGVPAEVSVSTPKGLKGLSFKRQHQNVKVDINIFNRLTPQNRINLLNILNKKNATSEAEIPIPIPSPPPPVPESVVLSSPPKPKQAPVAAIIDEESDENVARFERSLKRRKAGIERPGHKKKRPRRRVEFSDSDRSDEDDNDNNSPEPVSVSVPVPKAPRPPKSLPVHVRDKPRNPPSSATTKVDVVVTPPPPDESKILLKSQQPDEVTETPKPTPIVPISVPAPPSEVVIPDPYAQQLVDDEEDLYYIRLALGQARGIALPARSIQRPSEEDTSHLPLGLRKHASGSARTEGHYKIPEIAKSLYLPQRNRAIVDISAAPPLPAATSRSTRAYSRRLAQGIEQHKGKAADAGDVLKFNQLRTRKKQLTFARSPIHDWGLYAAEPIPAGDMVIEYVGEVIRQQVADKREKYYEKTGIGSSYLFRVDDDSVVDATKKGNLGRLINHCCAPNCTAKIITINGEKKIVIYAKSNIDVGDEITYDYHFPLEDQKIPFGLAILGAAYIPALAVHGSEQFSLKAVYSRSKPSSSSLAELAKERLGASPDIYSEDGASQGGLDALLARSDIQAVIVVLPLNQQPEIVLKALAAGKNVLSEKPVAKDVKTGLDLIEKWEEEYKPKGLIWRVAENFEVEPGVVEAGKRIQAGAVGKVRFFNFSFIFSVNQDNKYYQTSWRTVPDYQGGFLLDAGVHTNAILRRVLGSSFPLETAKVSGFASLTRDFLAPHDTYQAVLQAAPTSNEHPPQGIMEMSCAAKPGFFRYVLTVTGTEGNLTLESVAKPVKEADREIATANAFNAGTKEKPLIPHWQTTITGPDGSKTEEFDRISSGVYEELGSFFSALSGKDDGNGEPRGALLDVALIQSFLTSQGNAIDLKKLLSTGSA</sequence>
<dbReference type="SUPFAM" id="SSF51735">
    <property type="entry name" value="NAD(P)-binding Rossmann-fold domains"/>
    <property type="match status" value="1"/>
</dbReference>
<dbReference type="InterPro" id="IPR024657">
    <property type="entry name" value="COMPASS_Set1_N-SET"/>
</dbReference>
<comment type="subcellular location">
    <subcellularLocation>
        <location evidence="2">Chromosome</location>
    </subcellularLocation>
    <subcellularLocation>
        <location evidence="1">Nucleus</location>
    </subcellularLocation>
</comment>
<evidence type="ECO:0000256" key="6">
    <source>
        <dbReference type="ARBA" id="ARBA00022454"/>
    </source>
</evidence>
<dbReference type="GO" id="GO:0140999">
    <property type="term" value="F:histone H3K4 trimethyltransferase activity"/>
    <property type="evidence" value="ECO:0007669"/>
    <property type="project" value="UniProtKB-EC"/>
</dbReference>
<evidence type="ECO:0000256" key="2">
    <source>
        <dbReference type="ARBA" id="ARBA00004286"/>
    </source>
</evidence>
<feature type="region of interest" description="Disordered" evidence="14">
    <location>
        <begin position="681"/>
        <end position="794"/>
    </location>
</feature>
<feature type="compositionally biased region" description="Basic and acidic residues" evidence="14">
    <location>
        <begin position="546"/>
        <end position="557"/>
    </location>
</feature>
<feature type="region of interest" description="Disordered" evidence="14">
    <location>
        <begin position="105"/>
        <end position="125"/>
    </location>
</feature>
<keyword evidence="11" id="KW-0539">Nucleus</keyword>
<feature type="region of interest" description="Disordered" evidence="14">
    <location>
        <begin position="632"/>
        <end position="666"/>
    </location>
</feature>
<dbReference type="Pfam" id="PF22725">
    <property type="entry name" value="GFO_IDH_MocA_C3"/>
    <property type="match status" value="1"/>
</dbReference>
<accession>A0A8H3A0Q7</accession>
<feature type="compositionally biased region" description="Pro residues" evidence="14">
    <location>
        <begin position="635"/>
        <end position="645"/>
    </location>
</feature>
<dbReference type="CDD" id="cd00590">
    <property type="entry name" value="RRM_SF"/>
    <property type="match status" value="1"/>
</dbReference>
<feature type="compositionally biased region" description="Polar residues" evidence="14">
    <location>
        <begin position="561"/>
        <end position="571"/>
    </location>
</feature>
<dbReference type="Pfam" id="PF00856">
    <property type="entry name" value="SET"/>
    <property type="match status" value="1"/>
</dbReference>
<dbReference type="InterPro" id="IPR012677">
    <property type="entry name" value="Nucleotide-bd_a/b_plait_sf"/>
</dbReference>
<feature type="compositionally biased region" description="Pro residues" evidence="14">
    <location>
        <begin position="285"/>
        <end position="308"/>
    </location>
</feature>
<dbReference type="InterPro" id="IPR035979">
    <property type="entry name" value="RBD_domain_sf"/>
</dbReference>
<dbReference type="SUPFAM" id="SSF54928">
    <property type="entry name" value="RNA-binding domain, RBD"/>
    <property type="match status" value="1"/>
</dbReference>
<feature type="compositionally biased region" description="Basic and acidic residues" evidence="14">
    <location>
        <begin position="681"/>
        <end position="690"/>
    </location>
</feature>
<evidence type="ECO:0000256" key="14">
    <source>
        <dbReference type="SAM" id="MobiDB-lite"/>
    </source>
</evidence>
<feature type="region of interest" description="Disordered" evidence="14">
    <location>
        <begin position="1"/>
        <end position="71"/>
    </location>
</feature>
<organism evidence="16 17">
    <name type="scientific">Rhizoctonia solani</name>
    <dbReference type="NCBI Taxonomy" id="456999"/>
    <lineage>
        <taxon>Eukaryota</taxon>
        <taxon>Fungi</taxon>
        <taxon>Dikarya</taxon>
        <taxon>Basidiomycota</taxon>
        <taxon>Agaricomycotina</taxon>
        <taxon>Agaricomycetes</taxon>
        <taxon>Cantharellales</taxon>
        <taxon>Ceratobasidiaceae</taxon>
        <taxon>Rhizoctonia</taxon>
    </lineage>
</organism>
<evidence type="ECO:0000256" key="7">
    <source>
        <dbReference type="ARBA" id="ARBA00022603"/>
    </source>
</evidence>
<dbReference type="InterPro" id="IPR000683">
    <property type="entry name" value="Gfo/Idh/MocA-like_OxRdtase_N"/>
</dbReference>
<dbReference type="InterPro" id="IPR044570">
    <property type="entry name" value="Set1-like"/>
</dbReference>
<feature type="region of interest" description="Disordered" evidence="14">
    <location>
        <begin position="212"/>
        <end position="232"/>
    </location>
</feature>
<feature type="domain" description="SET" evidence="15">
    <location>
        <begin position="938"/>
        <end position="1055"/>
    </location>
</feature>
<dbReference type="EC" id="2.1.1.354" evidence="4"/>
<dbReference type="PANTHER" id="PTHR45814">
    <property type="entry name" value="HISTONE-LYSINE N-METHYLTRANSFERASE SETD1"/>
    <property type="match status" value="1"/>
</dbReference>
<dbReference type="InterPro" id="IPR036291">
    <property type="entry name" value="NAD(P)-bd_dom_sf"/>
</dbReference>
<dbReference type="Gene3D" id="3.30.360.10">
    <property type="entry name" value="Dihydrodipicolinate Reductase, domain 2"/>
    <property type="match status" value="1"/>
</dbReference>
<dbReference type="GO" id="GO:0032259">
    <property type="term" value="P:methylation"/>
    <property type="evidence" value="ECO:0007669"/>
    <property type="project" value="UniProtKB-KW"/>
</dbReference>
<evidence type="ECO:0000256" key="9">
    <source>
        <dbReference type="ARBA" id="ARBA00022691"/>
    </source>
</evidence>
<dbReference type="Pfam" id="PF01408">
    <property type="entry name" value="GFO_IDH_MocA"/>
    <property type="match status" value="1"/>
</dbReference>
<evidence type="ECO:0000259" key="15">
    <source>
        <dbReference type="PROSITE" id="PS50280"/>
    </source>
</evidence>
<feature type="compositionally biased region" description="Low complexity" evidence="14">
    <location>
        <begin position="271"/>
        <end position="281"/>
    </location>
</feature>
<evidence type="ECO:0000313" key="17">
    <source>
        <dbReference type="Proteomes" id="UP000663846"/>
    </source>
</evidence>
<evidence type="ECO:0000256" key="11">
    <source>
        <dbReference type="ARBA" id="ARBA00023242"/>
    </source>
</evidence>
<proteinExistence type="inferred from homology"/>
<evidence type="ECO:0000256" key="1">
    <source>
        <dbReference type="ARBA" id="ARBA00004123"/>
    </source>
</evidence>
<dbReference type="PANTHER" id="PTHR45814:SF2">
    <property type="entry name" value="HISTONE-LYSINE N-METHYLTRANSFERASE SETD1"/>
    <property type="match status" value="1"/>
</dbReference>
<dbReference type="Proteomes" id="UP000663846">
    <property type="component" value="Unassembled WGS sequence"/>
</dbReference>
<comment type="similarity">
    <text evidence="3">Belongs to the Gfo/Idh/MocA family.</text>
</comment>
<evidence type="ECO:0000256" key="3">
    <source>
        <dbReference type="ARBA" id="ARBA00010928"/>
    </source>
</evidence>
<dbReference type="InterPro" id="IPR046341">
    <property type="entry name" value="SET_dom_sf"/>
</dbReference>
<feature type="compositionally biased region" description="Polar residues" evidence="14">
    <location>
        <begin position="12"/>
        <end position="24"/>
    </location>
</feature>
<dbReference type="InterPro" id="IPR001214">
    <property type="entry name" value="SET_dom"/>
</dbReference>
<name>A0A8H3A0Q7_9AGAM</name>
<keyword evidence="9" id="KW-0949">S-adenosyl-L-methionine</keyword>
<comment type="caution">
    <text evidence="16">The sequence shown here is derived from an EMBL/GenBank/DDBJ whole genome shotgun (WGS) entry which is preliminary data.</text>
</comment>
<dbReference type="GO" id="GO:0003676">
    <property type="term" value="F:nucleic acid binding"/>
    <property type="evidence" value="ECO:0007669"/>
    <property type="project" value="InterPro"/>
</dbReference>
<comment type="catalytic activity">
    <reaction evidence="13">
        <text>L-lysyl(4)-[histone H3] + 3 S-adenosyl-L-methionine = N(6),N(6),N(6)-trimethyl-L-lysyl(4)-[histone H3] + 3 S-adenosyl-L-homocysteine + 3 H(+)</text>
        <dbReference type="Rhea" id="RHEA:60260"/>
        <dbReference type="Rhea" id="RHEA-COMP:15537"/>
        <dbReference type="Rhea" id="RHEA-COMP:15547"/>
        <dbReference type="ChEBI" id="CHEBI:15378"/>
        <dbReference type="ChEBI" id="CHEBI:29969"/>
        <dbReference type="ChEBI" id="CHEBI:57856"/>
        <dbReference type="ChEBI" id="CHEBI:59789"/>
        <dbReference type="ChEBI" id="CHEBI:61961"/>
        <dbReference type="EC" id="2.1.1.354"/>
    </reaction>
</comment>
<dbReference type="GO" id="GO:0005694">
    <property type="term" value="C:chromosome"/>
    <property type="evidence" value="ECO:0007669"/>
    <property type="project" value="UniProtKB-SubCell"/>
</dbReference>
<gene>
    <name evidence="16" type="ORF">RDB_LOCUS26861</name>
</gene>
<evidence type="ECO:0000256" key="8">
    <source>
        <dbReference type="ARBA" id="ARBA00022679"/>
    </source>
</evidence>
<dbReference type="SUPFAM" id="SSF55347">
    <property type="entry name" value="Glyceraldehyde-3-phosphate dehydrogenase-like, C-terminal domain"/>
    <property type="match status" value="1"/>
</dbReference>
<dbReference type="PROSITE" id="PS50280">
    <property type="entry name" value="SET"/>
    <property type="match status" value="1"/>
</dbReference>
<evidence type="ECO:0000256" key="5">
    <source>
        <dbReference type="ARBA" id="ARBA00015839"/>
    </source>
</evidence>
<protein>
    <recommendedName>
        <fullName evidence="5">Histone-lysine N-methyltransferase, H3 lysine-4 specific</fullName>
        <ecNumber evidence="4">2.1.1.354</ecNumber>
    </recommendedName>
    <alternativeName>
        <fullName evidence="12">SET domain-containing protein 1</fullName>
    </alternativeName>
</protein>
<keyword evidence="8" id="KW-0808">Transferase</keyword>